<organism evidence="1">
    <name type="scientific">Araucaria cunninghamii</name>
    <name type="common">Hoop pine</name>
    <name type="synonym">Moreton Bay pine</name>
    <dbReference type="NCBI Taxonomy" id="56994"/>
    <lineage>
        <taxon>Eukaryota</taxon>
        <taxon>Viridiplantae</taxon>
        <taxon>Streptophyta</taxon>
        <taxon>Embryophyta</taxon>
        <taxon>Tracheophyta</taxon>
        <taxon>Spermatophyta</taxon>
        <taxon>Pinopsida</taxon>
        <taxon>Pinidae</taxon>
        <taxon>Conifers II</taxon>
        <taxon>Araucariales</taxon>
        <taxon>Araucariaceae</taxon>
        <taxon>Araucaria</taxon>
    </lineage>
</organism>
<proteinExistence type="predicted"/>
<dbReference type="PANTHER" id="PTHR31972">
    <property type="entry name" value="EXPRESSED PROTEIN"/>
    <property type="match status" value="1"/>
</dbReference>
<evidence type="ECO:0000313" key="1">
    <source>
        <dbReference type="EMBL" id="JAG96530.1"/>
    </source>
</evidence>
<evidence type="ECO:0008006" key="2">
    <source>
        <dbReference type="Google" id="ProtNLM"/>
    </source>
</evidence>
<dbReference type="PANTHER" id="PTHR31972:SF74">
    <property type="entry name" value="EXPRESSED PROTEIN"/>
    <property type="match status" value="1"/>
</dbReference>
<name>A0A0D6R3R2_ARACU</name>
<dbReference type="EMBL" id="GCKF01037140">
    <property type="protein sequence ID" value="JAG96530.1"/>
    <property type="molecule type" value="Transcribed_RNA"/>
</dbReference>
<dbReference type="Pfam" id="PF05910">
    <property type="entry name" value="DUF868"/>
    <property type="match status" value="1"/>
</dbReference>
<sequence>MWDGTPTCFCVRNNRGGDEEEEVGPQNLVTCTYRAELGVGGGRRRAVTVTVTWCKNAVGQGLCVGVGEPGNFSFCKVDLRPWFFWRKQGLKRLDFDEATVEVFWDLSAARFGAGPEPREGFYVAVVCGNEAVLVLGDMKEAALRRTRAENPLREAALVSRKEHVFGNRYFATRARFGGSGRSHEVSIECRTKGPDDPALFVSVDREPVMEVKRLLWKFRGNDTIYVEGAPVQFLWDVHDWLFSPGLGHAMFVFRPVECVSEKSAAAAAALASDCKSPTCLLESVSSPGNYYIPLDFSLLLYAWKCD</sequence>
<reference evidence="1" key="1">
    <citation type="submission" date="2015-03" db="EMBL/GenBank/DDBJ databases">
        <title>A transcriptome of Araucaria cunninghamii, an australian fine timber species.</title>
        <authorList>
            <person name="Jing Yi C.J.Y."/>
            <person name="Yin San L.Y.S."/>
            <person name="Abdul Karim S.S."/>
            <person name="Wan Azmi N.N."/>
            <person name="Hercus R.R."/>
            <person name="Croft L.L."/>
        </authorList>
    </citation>
    <scope>NUCLEOTIDE SEQUENCE</scope>
    <source>
        <strain evidence="1">MI0301</strain>
        <tissue evidence="1">Leaf</tissue>
    </source>
</reference>
<accession>A0A0D6R3R2</accession>
<dbReference type="AlphaFoldDB" id="A0A0D6R3R2"/>
<dbReference type="InterPro" id="IPR008586">
    <property type="entry name" value="DUF868_pln"/>
</dbReference>
<protein>
    <recommendedName>
        <fullName evidence="2">DUF868 domain-containing protein</fullName>
    </recommendedName>
</protein>